<evidence type="ECO:0000313" key="2">
    <source>
        <dbReference type="Proteomes" id="UP000821865"/>
    </source>
</evidence>
<protein>
    <submittedName>
        <fullName evidence="1">Uncharacterized protein</fullName>
    </submittedName>
</protein>
<name>A0ACB8DLI0_DERSI</name>
<dbReference type="Proteomes" id="UP000821865">
    <property type="component" value="Chromosome 11"/>
</dbReference>
<comment type="caution">
    <text evidence="1">The sequence shown here is derived from an EMBL/GenBank/DDBJ whole genome shotgun (WGS) entry which is preliminary data.</text>
</comment>
<dbReference type="EMBL" id="CM023480">
    <property type="protein sequence ID" value="KAH7971442.1"/>
    <property type="molecule type" value="Genomic_DNA"/>
</dbReference>
<keyword evidence="2" id="KW-1185">Reference proteome</keyword>
<accession>A0ACB8DLI0</accession>
<evidence type="ECO:0000313" key="1">
    <source>
        <dbReference type="EMBL" id="KAH7971442.1"/>
    </source>
</evidence>
<gene>
    <name evidence="1" type="ORF">HPB49_024151</name>
</gene>
<reference evidence="1" key="1">
    <citation type="submission" date="2020-05" db="EMBL/GenBank/DDBJ databases">
        <title>Large-scale comparative analyses of tick genomes elucidate their genetic diversity and vector capacities.</title>
        <authorList>
            <person name="Jia N."/>
            <person name="Wang J."/>
            <person name="Shi W."/>
            <person name="Du L."/>
            <person name="Sun Y."/>
            <person name="Zhan W."/>
            <person name="Jiang J."/>
            <person name="Wang Q."/>
            <person name="Zhang B."/>
            <person name="Ji P."/>
            <person name="Sakyi L.B."/>
            <person name="Cui X."/>
            <person name="Yuan T."/>
            <person name="Jiang B."/>
            <person name="Yang W."/>
            <person name="Lam T.T.-Y."/>
            <person name="Chang Q."/>
            <person name="Ding S."/>
            <person name="Wang X."/>
            <person name="Zhu J."/>
            <person name="Ruan X."/>
            <person name="Zhao L."/>
            <person name="Wei J."/>
            <person name="Que T."/>
            <person name="Du C."/>
            <person name="Cheng J."/>
            <person name="Dai P."/>
            <person name="Han X."/>
            <person name="Huang E."/>
            <person name="Gao Y."/>
            <person name="Liu J."/>
            <person name="Shao H."/>
            <person name="Ye R."/>
            <person name="Li L."/>
            <person name="Wei W."/>
            <person name="Wang X."/>
            <person name="Wang C."/>
            <person name="Yang T."/>
            <person name="Huo Q."/>
            <person name="Li W."/>
            <person name="Guo W."/>
            <person name="Chen H."/>
            <person name="Zhou L."/>
            <person name="Ni X."/>
            <person name="Tian J."/>
            <person name="Zhou Y."/>
            <person name="Sheng Y."/>
            <person name="Liu T."/>
            <person name="Pan Y."/>
            <person name="Xia L."/>
            <person name="Li J."/>
            <person name="Zhao F."/>
            <person name="Cao W."/>
        </authorList>
    </citation>
    <scope>NUCLEOTIDE SEQUENCE</scope>
    <source>
        <strain evidence="1">Dsil-2018</strain>
    </source>
</reference>
<organism evidence="1 2">
    <name type="scientific">Dermacentor silvarum</name>
    <name type="common">Tick</name>
    <dbReference type="NCBI Taxonomy" id="543639"/>
    <lineage>
        <taxon>Eukaryota</taxon>
        <taxon>Metazoa</taxon>
        <taxon>Ecdysozoa</taxon>
        <taxon>Arthropoda</taxon>
        <taxon>Chelicerata</taxon>
        <taxon>Arachnida</taxon>
        <taxon>Acari</taxon>
        <taxon>Parasitiformes</taxon>
        <taxon>Ixodida</taxon>
        <taxon>Ixodoidea</taxon>
        <taxon>Ixodidae</taxon>
        <taxon>Rhipicephalinae</taxon>
        <taxon>Dermacentor</taxon>
    </lineage>
</organism>
<proteinExistence type="predicted"/>
<sequence length="607" mass="67842">MRGPTLLQLVIAAAFAAALVLPPCLGHVALTFPPARRYDLDFLDNGRTKGPCGMPKSDIITTLPVGATINVTWHLAYPHKGGFKLELLDAEEKHLQDLTPSSEFLGLGDATAQSSTVRLPGSVTCRGCSIRLLRQASEWGGKYLFWSCADVDLVPVPEFNVICSGHGRIDGGRCHCDHLYSGNVCQYKDECWIDPDCGPHGRCVNIDATSYPRTQCFCEMGWFGEGCSKQSPITRDGLKWSEYHSRKLSDNFSLYWKILRQSSEIEMVMKVKGTSYAAVGWRPKDTTNACKAFPSFPIEEKRSKRQAPTDTHYDDDDAEEESNFHPMDCTDIVVGAARGNLSRVLDMYTRDRSTPRTDAFYGGHDDLSAAFAYEEDGTTVVFFRKPLAANELSDQPLKNAPTLLIWAQGQEHGNYVHSPKTGLDEGHASVLDFYRPDELKYHGHKDQRGSAVINFHGETRRDPCQGEWRYPSTCRGDSCTYTASWLANPHTEEVSFEIRSKIADRWTGLGFSEDRRMPNTDAVIGWVEKNGRFFVYDMWLSGYKEPSNDVRSDLFNVSGEHADGMTTLRFARKFDTGDAVHDLAFAEGRCLHLVFPVAGGTYNSVLR</sequence>